<evidence type="ECO:0000256" key="1">
    <source>
        <dbReference type="SAM" id="MobiDB-lite"/>
    </source>
</evidence>
<gene>
    <name evidence="2" type="ORF">FY030_02145</name>
</gene>
<name>A0A5J6V208_9MICO</name>
<dbReference type="RefSeq" id="WP_158060081.1">
    <property type="nucleotide sequence ID" value="NZ_CP044427.1"/>
</dbReference>
<protein>
    <submittedName>
        <fullName evidence="2">Uncharacterized protein</fullName>
    </submittedName>
</protein>
<keyword evidence="3" id="KW-1185">Reference proteome</keyword>
<evidence type="ECO:0000313" key="3">
    <source>
        <dbReference type="Proteomes" id="UP000326546"/>
    </source>
</evidence>
<accession>A0A5J6V208</accession>
<dbReference type="EMBL" id="CP044427">
    <property type="protein sequence ID" value="QFG67687.1"/>
    <property type="molecule type" value="Genomic_DNA"/>
</dbReference>
<dbReference type="Proteomes" id="UP000326546">
    <property type="component" value="Chromosome"/>
</dbReference>
<organism evidence="2 3">
    <name type="scientific">Ornithinimicrobium pratense</name>
    <dbReference type="NCBI Taxonomy" id="2593973"/>
    <lineage>
        <taxon>Bacteria</taxon>
        <taxon>Bacillati</taxon>
        <taxon>Actinomycetota</taxon>
        <taxon>Actinomycetes</taxon>
        <taxon>Micrococcales</taxon>
        <taxon>Ornithinimicrobiaceae</taxon>
        <taxon>Ornithinimicrobium</taxon>
    </lineage>
</organism>
<proteinExistence type="predicted"/>
<reference evidence="2 3" key="1">
    <citation type="submission" date="2019-09" db="EMBL/GenBank/DDBJ databases">
        <title>Serinicoccus pratensis sp. nov., isolated from meadow soil.</title>
        <authorList>
            <person name="Zhang W."/>
        </authorList>
    </citation>
    <scope>NUCLEOTIDE SEQUENCE [LARGE SCALE GENOMIC DNA]</scope>
    <source>
        <strain evidence="2 3">W204</strain>
    </source>
</reference>
<sequence>MTSIGLQGFSSRLGVVVLMAVFVLVTASCANLEKGGATTASQDASVASAPADASVTLSPPDESVASAPPDESVATSLEPEGSRAPAVDRDFADMVAAYTDEHPDTFASVGWTGEDYSGFTIQVAAGQEDTPEVAWLRRQVPDAAHGGERVEFVTVTHSFSTLDHIRDLLRPRMLDGQINGLGLGSLENVVWVLASRGQIEEAGGEEVLLELLYSDLPDEFQDVLLLEESEMPIVGMEVGPETSLNSP</sequence>
<dbReference type="KEGG" id="serw:FY030_02145"/>
<evidence type="ECO:0000313" key="2">
    <source>
        <dbReference type="EMBL" id="QFG67687.1"/>
    </source>
</evidence>
<feature type="region of interest" description="Disordered" evidence="1">
    <location>
        <begin position="51"/>
        <end position="84"/>
    </location>
</feature>
<dbReference type="AlphaFoldDB" id="A0A5J6V208"/>